<feature type="transmembrane region" description="Helical" evidence="8">
    <location>
        <begin position="71"/>
        <end position="94"/>
    </location>
</feature>
<sequence>MGSAKAATVGAVFSGAVAACLSAGLLLVVLGFAVVRPRGLPEALVAVPAAAVTLALGLVAPAAAWAQVLDLLPTLGFLAAILLLAYLSGVEGVFDWLGARLATACRGRPRRLLTLTFAAAAGTTAVLSLDATVVLLTPVVFATTAGLRLRARPHVYACTHLANSASTLLPVSNLTNLLAFSASGLTFAGFTALMVLPWLVTVAIELAVFLRFFAADLAGVSDTGPAAAPAAPMFALTVLALTLAGFAVSPLTGLAPGWVAAAAATLLAVRALLRRTVRPVRLVLETGSLLCLFVLALAVVVEAVSEHLLGGVLRAVLPSASGLPHLLLAAAVAAVLANLINNLPATLVLLAVLGPAPPVGVLLAVLLGVNIGPNLTYVGSLATLLWRRVLVGAGVTPALREFLRLGLCTVPLCLAGSVTALWLGLSVAGLA</sequence>
<feature type="transmembrane region" description="Helical" evidence="8">
    <location>
        <begin position="321"/>
        <end position="340"/>
    </location>
</feature>
<feature type="transmembrane region" description="Helical" evidence="8">
    <location>
        <begin position="226"/>
        <end position="248"/>
    </location>
</feature>
<dbReference type="PROSITE" id="PS51257">
    <property type="entry name" value="PROKAR_LIPOPROTEIN"/>
    <property type="match status" value="1"/>
</dbReference>
<evidence type="ECO:0000313" key="10">
    <source>
        <dbReference type="Proteomes" id="UP000242444"/>
    </source>
</evidence>
<gene>
    <name evidence="9" type="ORF">CFN78_03340</name>
</gene>
<evidence type="ECO:0000256" key="6">
    <source>
        <dbReference type="ARBA" id="ARBA00022989"/>
    </source>
</evidence>
<keyword evidence="4 8" id="KW-0812">Transmembrane</keyword>
<keyword evidence="7 8" id="KW-0472">Membrane</keyword>
<dbReference type="Pfam" id="PF02040">
    <property type="entry name" value="ArsB"/>
    <property type="match status" value="1"/>
</dbReference>
<comment type="subcellular location">
    <subcellularLocation>
        <location evidence="1">Cell membrane</location>
        <topology evidence="1">Multi-pass membrane protein</topology>
    </subcellularLocation>
</comment>
<feature type="transmembrane region" description="Helical" evidence="8">
    <location>
        <begin position="254"/>
        <end position="273"/>
    </location>
</feature>
<dbReference type="InterPro" id="IPR000802">
    <property type="entry name" value="Arsenical_pump_ArsB"/>
</dbReference>
<dbReference type="GO" id="GO:0046685">
    <property type="term" value="P:response to arsenic-containing substance"/>
    <property type="evidence" value="ECO:0007669"/>
    <property type="project" value="UniProtKB-KW"/>
</dbReference>
<feature type="transmembrane region" description="Helical" evidence="8">
    <location>
        <begin position="282"/>
        <end position="301"/>
    </location>
</feature>
<feature type="transmembrane region" description="Helical" evidence="8">
    <location>
        <begin position="402"/>
        <end position="425"/>
    </location>
</feature>
<comment type="similarity">
    <text evidence="2">Belongs to the ArsB family.</text>
</comment>
<feature type="transmembrane region" description="Helical" evidence="8">
    <location>
        <begin position="44"/>
        <end position="65"/>
    </location>
</feature>
<dbReference type="GO" id="GO:0015105">
    <property type="term" value="F:arsenite transmembrane transporter activity"/>
    <property type="evidence" value="ECO:0007669"/>
    <property type="project" value="InterPro"/>
</dbReference>
<comment type="caution">
    <text evidence="9">The sequence shown here is derived from an EMBL/GenBank/DDBJ whole genome shotgun (WGS) entry which is preliminary data.</text>
</comment>
<protein>
    <submittedName>
        <fullName evidence="9">Arsenic transporter</fullName>
    </submittedName>
</protein>
<evidence type="ECO:0000256" key="5">
    <source>
        <dbReference type="ARBA" id="ARBA00022849"/>
    </source>
</evidence>
<evidence type="ECO:0000256" key="4">
    <source>
        <dbReference type="ARBA" id="ARBA00022692"/>
    </source>
</evidence>
<reference evidence="9 10" key="1">
    <citation type="submission" date="2017-07" db="EMBL/GenBank/DDBJ databases">
        <title>Amycolatopsis antarcticus sp. nov., isolated from the surface of an Antarcticus brown macroalga.</title>
        <authorList>
            <person name="Wang J."/>
            <person name="Leiva S."/>
            <person name="Huang J."/>
            <person name="Huang Y."/>
        </authorList>
    </citation>
    <scope>NUCLEOTIDE SEQUENCE [LARGE SCALE GENOMIC DNA]</scope>
    <source>
        <strain evidence="9 10">AU-G6</strain>
    </source>
</reference>
<name>A0A263DCH5_9PSEU</name>
<dbReference type="PANTHER" id="PTHR43302">
    <property type="entry name" value="TRANSPORTER ARSB-RELATED"/>
    <property type="match status" value="1"/>
</dbReference>
<dbReference type="PANTHER" id="PTHR43302:SF5">
    <property type="entry name" value="TRANSPORTER ARSB-RELATED"/>
    <property type="match status" value="1"/>
</dbReference>
<dbReference type="PRINTS" id="PR00758">
    <property type="entry name" value="ARSENICPUMP"/>
</dbReference>
<organism evidence="9 10">
    <name type="scientific">Amycolatopsis antarctica</name>
    <dbReference type="NCBI Taxonomy" id="1854586"/>
    <lineage>
        <taxon>Bacteria</taxon>
        <taxon>Bacillati</taxon>
        <taxon>Actinomycetota</taxon>
        <taxon>Actinomycetes</taxon>
        <taxon>Pseudonocardiales</taxon>
        <taxon>Pseudonocardiaceae</taxon>
        <taxon>Amycolatopsis</taxon>
    </lineage>
</organism>
<accession>A0A263DCH5</accession>
<evidence type="ECO:0000256" key="7">
    <source>
        <dbReference type="ARBA" id="ARBA00023136"/>
    </source>
</evidence>
<evidence type="ECO:0000313" key="9">
    <source>
        <dbReference type="EMBL" id="OZM75207.1"/>
    </source>
</evidence>
<feature type="transmembrane region" description="Helical" evidence="8">
    <location>
        <begin position="6"/>
        <end position="32"/>
    </location>
</feature>
<proteinExistence type="inferred from homology"/>
<keyword evidence="10" id="KW-1185">Reference proteome</keyword>
<keyword evidence="5" id="KW-0059">Arsenical resistance</keyword>
<evidence type="ECO:0000256" key="2">
    <source>
        <dbReference type="ARBA" id="ARBA00006433"/>
    </source>
</evidence>
<keyword evidence="3" id="KW-1003">Cell membrane</keyword>
<evidence type="ECO:0000256" key="3">
    <source>
        <dbReference type="ARBA" id="ARBA00022475"/>
    </source>
</evidence>
<dbReference type="OrthoDB" id="3284414at2"/>
<dbReference type="AlphaFoldDB" id="A0A263DCH5"/>
<dbReference type="InParanoid" id="A0A263DCH5"/>
<dbReference type="EMBL" id="NKYE01000001">
    <property type="protein sequence ID" value="OZM75207.1"/>
    <property type="molecule type" value="Genomic_DNA"/>
</dbReference>
<feature type="transmembrane region" description="Helical" evidence="8">
    <location>
        <begin position="187"/>
        <end position="214"/>
    </location>
</feature>
<evidence type="ECO:0000256" key="8">
    <source>
        <dbReference type="SAM" id="Phobius"/>
    </source>
</evidence>
<evidence type="ECO:0000256" key="1">
    <source>
        <dbReference type="ARBA" id="ARBA00004651"/>
    </source>
</evidence>
<feature type="transmembrane region" description="Helical" evidence="8">
    <location>
        <begin position="115"/>
        <end position="141"/>
    </location>
</feature>
<keyword evidence="6 8" id="KW-1133">Transmembrane helix</keyword>
<dbReference type="Proteomes" id="UP000242444">
    <property type="component" value="Unassembled WGS sequence"/>
</dbReference>
<dbReference type="GO" id="GO:0005886">
    <property type="term" value="C:plasma membrane"/>
    <property type="evidence" value="ECO:0007669"/>
    <property type="project" value="UniProtKB-SubCell"/>
</dbReference>
<feature type="transmembrane region" description="Helical" evidence="8">
    <location>
        <begin position="347"/>
        <end position="369"/>
    </location>
</feature>